<keyword evidence="1" id="KW-0647">Proteasome</keyword>
<dbReference type="AlphaFoldDB" id="I2GKA2"/>
<protein>
    <submittedName>
        <fullName evidence="1">Putative proteasome-type protease</fullName>
    </submittedName>
</protein>
<keyword evidence="2" id="KW-1185">Reference proteome</keyword>
<evidence type="ECO:0000313" key="1">
    <source>
        <dbReference type="EMBL" id="CCH54327.1"/>
    </source>
</evidence>
<dbReference type="GO" id="GO:0008233">
    <property type="term" value="F:peptidase activity"/>
    <property type="evidence" value="ECO:0007669"/>
    <property type="project" value="UniProtKB-KW"/>
</dbReference>
<dbReference type="InterPro" id="IPR029055">
    <property type="entry name" value="Ntn_hydrolases_N"/>
</dbReference>
<accession>I2GKA2</accession>
<comment type="caution">
    <text evidence="1">The sequence shown here is derived from an EMBL/GenBank/DDBJ whole genome shotgun (WGS) entry which is preliminary data.</text>
</comment>
<keyword evidence="1" id="KW-0378">Hydrolase</keyword>
<organism evidence="1 2">
    <name type="scientific">Fibrisoma limi BUZ 3</name>
    <dbReference type="NCBI Taxonomy" id="1185876"/>
    <lineage>
        <taxon>Bacteria</taxon>
        <taxon>Pseudomonadati</taxon>
        <taxon>Bacteroidota</taxon>
        <taxon>Cytophagia</taxon>
        <taxon>Cytophagales</taxon>
        <taxon>Spirosomataceae</taxon>
        <taxon>Fibrisoma</taxon>
    </lineage>
</organism>
<dbReference type="GO" id="GO:0005839">
    <property type="term" value="C:proteasome core complex"/>
    <property type="evidence" value="ECO:0007669"/>
    <property type="project" value="InterPro"/>
</dbReference>
<name>I2GKA2_9BACT</name>
<dbReference type="InterPro" id="IPR001353">
    <property type="entry name" value="Proteasome_sua/b"/>
</dbReference>
<evidence type="ECO:0000313" key="2">
    <source>
        <dbReference type="Proteomes" id="UP000009309"/>
    </source>
</evidence>
<dbReference type="Proteomes" id="UP000009309">
    <property type="component" value="Unassembled WGS sequence"/>
</dbReference>
<dbReference type="STRING" id="1185876.BN8_03488"/>
<reference evidence="1 2" key="1">
    <citation type="journal article" date="2012" name="J. Bacteriol.">
        <title>Genome Sequence of the Filamentous Bacterium Fibrisoma limi BUZ 3T.</title>
        <authorList>
            <person name="Filippini M."/>
            <person name="Qi W."/>
            <person name="Jaenicke S."/>
            <person name="Goesmann A."/>
            <person name="Smits T.H."/>
            <person name="Bagheri H.C."/>
        </authorList>
    </citation>
    <scope>NUCLEOTIDE SEQUENCE [LARGE SCALE GENOMIC DNA]</scope>
    <source>
        <strain evidence="2">BUZ 3T</strain>
    </source>
</reference>
<keyword evidence="1" id="KW-0645">Protease</keyword>
<dbReference type="EMBL" id="CAIT01000006">
    <property type="protein sequence ID" value="CCH54327.1"/>
    <property type="molecule type" value="Genomic_DNA"/>
</dbReference>
<dbReference type="eggNOG" id="COG3484">
    <property type="taxonomic scope" value="Bacteria"/>
</dbReference>
<dbReference type="Gene3D" id="3.60.20.10">
    <property type="entry name" value="Glutamine Phosphoribosylpyrophosphate, subunit 1, domain 1"/>
    <property type="match status" value="1"/>
</dbReference>
<dbReference type="SUPFAM" id="SSF56235">
    <property type="entry name" value="N-terminal nucleophile aminohydrolases (Ntn hydrolases)"/>
    <property type="match status" value="1"/>
</dbReference>
<dbReference type="GO" id="GO:0051603">
    <property type="term" value="P:proteolysis involved in protein catabolic process"/>
    <property type="evidence" value="ECO:0007669"/>
    <property type="project" value="InterPro"/>
</dbReference>
<dbReference type="Pfam" id="PF00227">
    <property type="entry name" value="Proteasome"/>
    <property type="match status" value="1"/>
</dbReference>
<proteinExistence type="predicted"/>
<gene>
    <name evidence="1" type="ORF">BN8_03488</name>
</gene>
<sequence>MELRRADAWPLPKAARNQPLRPNHRLPFNTGSWVRSQINKPDLQKRMHIAEQRRSQTVYLFGIQPAFPLYRMTYCLGIKVASGLVAIADTRLTSGTEVSSNRKISVHEVENHSLFIMTSGLRSVRDKAITYFREVIAEQDRSFNKLYKAVNAFGEQVKRVAQEDKESLTASGLNFNLNAIVGGQLEDDAEHKLYLLYPEGNWVEVDHGAPFKIIGNSGYGKPLLFRNLSYETSLQEALKIGFLAFDATRVSANDVDYPLDVVIYPKNSFHMTEYRLEKDDMDEVSHQWSALLSNSVRKLPTYWMDPIFEKMRSVR</sequence>